<evidence type="ECO:0000313" key="3">
    <source>
        <dbReference type="Proteomes" id="UP001431783"/>
    </source>
</evidence>
<reference evidence="2 3" key="1">
    <citation type="submission" date="2023-03" db="EMBL/GenBank/DDBJ databases">
        <title>Genome insight into feeding habits of ladybird beetles.</title>
        <authorList>
            <person name="Li H.-S."/>
            <person name="Huang Y.-H."/>
            <person name="Pang H."/>
        </authorList>
    </citation>
    <scope>NUCLEOTIDE SEQUENCE [LARGE SCALE GENOMIC DNA]</scope>
    <source>
        <strain evidence="2">SYSU_2023b</strain>
        <tissue evidence="2">Whole body</tissue>
    </source>
</reference>
<sequence length="621" mass="71954">MGHIETLKIEMLEEDLKTTNSSDLGSNTESEAIVGISNNENLCSDSQQEVEKKMVNHVPRPVDLQCTNSGIRSELDKILNENKTILSTLSMGGLERKKLPENVINNLDISVINNIKPYTEDQLAAFYTNTELQVIDSFTDQYIEAELKGLAIKKHYLYELLNMYLHVKEKVTGNNLELDQLRREYRELQSQLWSLDSVNISGKSECQDGVTVTASHSFARATFHRSVYQSIFRILSRIQECTYENHALYSYSAEDLKLQIEIYLQTLIENFLNVTQLDEKKAVDLTVHDAPIHWRPYLNDLRLSISVIFAFQRKLIKDHQFIKETRSWLSRLVAILLRVANYQDHLFLLSHILRCPSGVGSWAACFVQMPLSENIECPFSSVQVNHILTVLTIILSPIRERDKFLEDIAQMKDVAQDALWVMIDSEGEEDEEPSGTSLRENDLVALVNQIPLDQLFRALLLVKHNNSEDFYVDNLITENHIMRFFAFSTTFLKIINKGLQTYSQPRYNQFSKRLSRFIRHIVQYASDQWDRFKMKQHMDDSAMLKRLQVEYDSFFLRAVYYLYSSQKLGAWQFLAVVPYNLISINTLWKIFYFLHDSDVSAKELLTPSNAKDFSICVKISN</sequence>
<keyword evidence="1" id="KW-0175">Coiled coil</keyword>
<comment type="caution">
    <text evidence="2">The sequence shown here is derived from an EMBL/GenBank/DDBJ whole genome shotgun (WGS) entry which is preliminary data.</text>
</comment>
<feature type="coiled-coil region" evidence="1">
    <location>
        <begin position="171"/>
        <end position="198"/>
    </location>
</feature>
<dbReference type="InterPro" id="IPR051436">
    <property type="entry name" value="Autophagy-related_EPG5"/>
</dbReference>
<dbReference type="GO" id="GO:0005737">
    <property type="term" value="C:cytoplasm"/>
    <property type="evidence" value="ECO:0007669"/>
    <property type="project" value="TreeGrafter"/>
</dbReference>
<dbReference type="Proteomes" id="UP001431783">
    <property type="component" value="Unassembled WGS sequence"/>
</dbReference>
<dbReference type="PANTHER" id="PTHR31139:SF4">
    <property type="entry name" value="ECTOPIC P GRANULES PROTEIN 5 HOMOLOG"/>
    <property type="match status" value="1"/>
</dbReference>
<evidence type="ECO:0000313" key="2">
    <source>
        <dbReference type="EMBL" id="KAK9871045.1"/>
    </source>
</evidence>
<keyword evidence="3" id="KW-1185">Reference proteome</keyword>
<gene>
    <name evidence="2" type="ORF">WA026_010003</name>
</gene>
<accession>A0AAW1TLD8</accession>
<dbReference type="GO" id="GO:0097352">
    <property type="term" value="P:autophagosome maturation"/>
    <property type="evidence" value="ECO:0007669"/>
    <property type="project" value="TreeGrafter"/>
</dbReference>
<dbReference type="EMBL" id="JARQZJ010000004">
    <property type="protein sequence ID" value="KAK9871045.1"/>
    <property type="molecule type" value="Genomic_DNA"/>
</dbReference>
<dbReference type="PANTHER" id="PTHR31139">
    <property type="entry name" value="ECTOPIC P GRANULES PROTEIN 5 HOMOLOG"/>
    <property type="match status" value="1"/>
</dbReference>
<protein>
    <submittedName>
        <fullName evidence="2">Uncharacterized protein</fullName>
    </submittedName>
</protein>
<evidence type="ECO:0000256" key="1">
    <source>
        <dbReference type="SAM" id="Coils"/>
    </source>
</evidence>
<organism evidence="2 3">
    <name type="scientific">Henosepilachna vigintioctopunctata</name>
    <dbReference type="NCBI Taxonomy" id="420089"/>
    <lineage>
        <taxon>Eukaryota</taxon>
        <taxon>Metazoa</taxon>
        <taxon>Ecdysozoa</taxon>
        <taxon>Arthropoda</taxon>
        <taxon>Hexapoda</taxon>
        <taxon>Insecta</taxon>
        <taxon>Pterygota</taxon>
        <taxon>Neoptera</taxon>
        <taxon>Endopterygota</taxon>
        <taxon>Coleoptera</taxon>
        <taxon>Polyphaga</taxon>
        <taxon>Cucujiformia</taxon>
        <taxon>Coccinelloidea</taxon>
        <taxon>Coccinellidae</taxon>
        <taxon>Epilachninae</taxon>
        <taxon>Epilachnini</taxon>
        <taxon>Henosepilachna</taxon>
    </lineage>
</organism>
<name>A0AAW1TLD8_9CUCU</name>
<proteinExistence type="predicted"/>
<dbReference type="AlphaFoldDB" id="A0AAW1TLD8"/>